<dbReference type="InterPro" id="IPR050192">
    <property type="entry name" value="CopG/NikR_regulator"/>
</dbReference>
<dbReference type="InterPro" id="IPR010985">
    <property type="entry name" value="Ribbon_hlx_hlx"/>
</dbReference>
<keyword evidence="4 7" id="KW-0805">Transcription regulation</keyword>
<name>A0ABS1V1A9_9PROT</name>
<accession>A0ABS1V1A9</accession>
<evidence type="ECO:0000256" key="3">
    <source>
        <dbReference type="ARBA" id="ARBA00022723"/>
    </source>
</evidence>
<feature type="domain" description="Ribbon-helix-helix protein CopG" evidence="8">
    <location>
        <begin position="2"/>
        <end position="43"/>
    </location>
</feature>
<feature type="binding site" evidence="7">
    <location>
        <position position="76"/>
    </location>
    <ligand>
        <name>Ni(2+)</name>
        <dbReference type="ChEBI" id="CHEBI:49786"/>
    </ligand>
</feature>
<dbReference type="Pfam" id="PF08753">
    <property type="entry name" value="NikR_C"/>
    <property type="match status" value="1"/>
</dbReference>
<dbReference type="NCBIfam" id="NF003381">
    <property type="entry name" value="PRK04460.1"/>
    <property type="match status" value="1"/>
</dbReference>
<keyword evidence="3 7" id="KW-0479">Metal-binding</keyword>
<comment type="function">
    <text evidence="7">Transcriptional regulator.</text>
</comment>
<gene>
    <name evidence="10" type="primary">nikR</name>
    <name evidence="10" type="ORF">JMJ55_09065</name>
</gene>
<evidence type="ECO:0000259" key="8">
    <source>
        <dbReference type="Pfam" id="PF01402"/>
    </source>
</evidence>
<evidence type="ECO:0000313" key="10">
    <source>
        <dbReference type="EMBL" id="MBL6455471.1"/>
    </source>
</evidence>
<dbReference type="InterPro" id="IPR014864">
    <property type="entry name" value="TF_NikR_Ni-bd_C"/>
</dbReference>
<dbReference type="CDD" id="cd22231">
    <property type="entry name" value="RHH_NikR_HicB-like"/>
    <property type="match status" value="1"/>
</dbReference>
<keyword evidence="6 7" id="KW-0804">Transcription</keyword>
<dbReference type="Gene3D" id="1.10.1220.10">
    <property type="entry name" value="Met repressor-like"/>
    <property type="match status" value="1"/>
</dbReference>
<evidence type="ECO:0000256" key="7">
    <source>
        <dbReference type="HAMAP-Rule" id="MF_00476"/>
    </source>
</evidence>
<dbReference type="InterPro" id="IPR045865">
    <property type="entry name" value="ACT-like_dom_sf"/>
</dbReference>
<dbReference type="Proteomes" id="UP000606490">
    <property type="component" value="Unassembled WGS sequence"/>
</dbReference>
<dbReference type="HAMAP" id="MF_00476">
    <property type="entry name" value="NikR"/>
    <property type="match status" value="1"/>
</dbReference>
<comment type="similarity">
    <text evidence="1 7">Belongs to the transcriptional regulatory CopG/NikR family.</text>
</comment>
<proteinExistence type="inferred from homology"/>
<evidence type="ECO:0000259" key="9">
    <source>
        <dbReference type="Pfam" id="PF08753"/>
    </source>
</evidence>
<comment type="cofactor">
    <cofactor evidence="7">
        <name>Ni(2+)</name>
        <dbReference type="ChEBI" id="CHEBI:49786"/>
    </cofactor>
    <text evidence="7">Binds 1 nickel ion per subunit.</text>
</comment>
<dbReference type="InterPro" id="IPR013321">
    <property type="entry name" value="Arc_rbn_hlx_hlx"/>
</dbReference>
<sequence length="136" mass="14748">MERVTITIDAALLEAIDRLAARRGYASRSEAVRDLVREGVDREAALEEATPCLGTLTYVYDHAVRDLARRLVQSQHDHHALSVASLHVHLDAEACLEVAVLRGPSGAVRRFADAVTSQRGVRQHGLHLVPVGGGRG</sequence>
<protein>
    <recommendedName>
        <fullName evidence="7">Putative nickel-responsive regulator</fullName>
    </recommendedName>
</protein>
<evidence type="ECO:0000256" key="4">
    <source>
        <dbReference type="ARBA" id="ARBA00023015"/>
    </source>
</evidence>
<organism evidence="10 11">
    <name type="scientific">Belnapia mucosa</name>
    <dbReference type="NCBI Taxonomy" id="2804532"/>
    <lineage>
        <taxon>Bacteria</taxon>
        <taxon>Pseudomonadati</taxon>
        <taxon>Pseudomonadota</taxon>
        <taxon>Alphaproteobacteria</taxon>
        <taxon>Acetobacterales</taxon>
        <taxon>Roseomonadaceae</taxon>
        <taxon>Belnapia</taxon>
    </lineage>
</organism>
<feature type="binding site" evidence="7">
    <location>
        <position position="89"/>
    </location>
    <ligand>
        <name>Ni(2+)</name>
        <dbReference type="ChEBI" id="CHEBI:49786"/>
    </ligand>
</feature>
<keyword evidence="2 7" id="KW-0533">Nickel</keyword>
<dbReference type="Gene3D" id="3.30.70.1150">
    <property type="entry name" value="ACT-like. Chain A, domain 2"/>
    <property type="match status" value="1"/>
</dbReference>
<feature type="binding site" evidence="7">
    <location>
        <position position="95"/>
    </location>
    <ligand>
        <name>Ni(2+)</name>
        <dbReference type="ChEBI" id="CHEBI:49786"/>
    </ligand>
</feature>
<dbReference type="EMBL" id="JAEUXJ010000003">
    <property type="protein sequence ID" value="MBL6455471.1"/>
    <property type="molecule type" value="Genomic_DNA"/>
</dbReference>
<evidence type="ECO:0000256" key="5">
    <source>
        <dbReference type="ARBA" id="ARBA00023125"/>
    </source>
</evidence>
<evidence type="ECO:0000256" key="2">
    <source>
        <dbReference type="ARBA" id="ARBA00022596"/>
    </source>
</evidence>
<keyword evidence="11" id="KW-1185">Reference proteome</keyword>
<reference evidence="10 11" key="1">
    <citation type="submission" date="2021-01" db="EMBL/GenBank/DDBJ databases">
        <title>Belnapia mucosa sp. nov. and Belnapia arida sp. nov., isolated from the Tabernas Desert (Almeria, Spain).</title>
        <authorList>
            <person name="Molina-Menor E."/>
            <person name="Vidal-Verdu A."/>
            <person name="Calonge A."/>
            <person name="Satari L."/>
            <person name="Pereto Magraner J."/>
            <person name="Porcar Miralles M."/>
        </authorList>
    </citation>
    <scope>NUCLEOTIDE SEQUENCE [LARGE SCALE GENOMIC DNA]</scope>
    <source>
        <strain evidence="10 11">T6</strain>
    </source>
</reference>
<dbReference type="Pfam" id="PF01402">
    <property type="entry name" value="RHH_1"/>
    <property type="match status" value="1"/>
</dbReference>
<dbReference type="SUPFAM" id="SSF47598">
    <property type="entry name" value="Ribbon-helix-helix"/>
    <property type="match status" value="1"/>
</dbReference>
<dbReference type="InterPro" id="IPR022988">
    <property type="entry name" value="Ni_resp_reg_NikR"/>
</dbReference>
<feature type="binding site" evidence="7">
    <location>
        <position position="87"/>
    </location>
    <ligand>
        <name>Ni(2+)</name>
        <dbReference type="ChEBI" id="CHEBI:49786"/>
    </ligand>
</feature>
<comment type="caution">
    <text evidence="10">The sequence shown here is derived from an EMBL/GenBank/DDBJ whole genome shotgun (WGS) entry which is preliminary data.</text>
</comment>
<evidence type="ECO:0000313" key="11">
    <source>
        <dbReference type="Proteomes" id="UP000606490"/>
    </source>
</evidence>
<dbReference type="PANTHER" id="PTHR34719:SF2">
    <property type="entry name" value="NICKEL-RESPONSIVE REGULATOR"/>
    <property type="match status" value="1"/>
</dbReference>
<dbReference type="PANTHER" id="PTHR34719">
    <property type="entry name" value="NICKEL-RESPONSIVE REGULATOR"/>
    <property type="match status" value="1"/>
</dbReference>
<dbReference type="RefSeq" id="WP_202825207.1">
    <property type="nucleotide sequence ID" value="NZ_JAEUXJ010000003.1"/>
</dbReference>
<keyword evidence="5 7" id="KW-0238">DNA-binding</keyword>
<evidence type="ECO:0000256" key="6">
    <source>
        <dbReference type="ARBA" id="ARBA00023163"/>
    </source>
</evidence>
<feature type="domain" description="Transcription factor NikR nickel binding C-terminal" evidence="9">
    <location>
        <begin position="54"/>
        <end position="128"/>
    </location>
</feature>
<evidence type="ECO:0000256" key="1">
    <source>
        <dbReference type="ARBA" id="ARBA00008478"/>
    </source>
</evidence>
<dbReference type="InterPro" id="IPR002145">
    <property type="entry name" value="CopG"/>
</dbReference>
<dbReference type="InterPro" id="IPR027271">
    <property type="entry name" value="Acetolactate_synth/TF_NikR_C"/>
</dbReference>
<dbReference type="SUPFAM" id="SSF55021">
    <property type="entry name" value="ACT-like"/>
    <property type="match status" value="1"/>
</dbReference>
<dbReference type="NCBIfam" id="NF002815">
    <property type="entry name" value="PRK02967.1"/>
    <property type="match status" value="1"/>
</dbReference>